<comment type="subcellular location">
    <subcellularLocation>
        <location evidence="1">Peroxisome</location>
    </subcellularLocation>
</comment>
<dbReference type="EMBL" id="JAPWDV010000001">
    <property type="protein sequence ID" value="KAJ6221798.1"/>
    <property type="molecule type" value="Genomic_DNA"/>
</dbReference>
<dbReference type="InterPro" id="IPR042099">
    <property type="entry name" value="ANL_N_sf"/>
</dbReference>
<feature type="domain" description="AMP-dependent synthetase/ligase" evidence="3">
    <location>
        <begin position="144"/>
        <end position="359"/>
    </location>
</feature>
<evidence type="ECO:0000259" key="4">
    <source>
        <dbReference type="Pfam" id="PF13193"/>
    </source>
</evidence>
<dbReference type="Pfam" id="PF13193">
    <property type="entry name" value="AMP-binding_C"/>
    <property type="match status" value="1"/>
</dbReference>
<organism evidence="5 6">
    <name type="scientific">Blomia tropicalis</name>
    <name type="common">Mite</name>
    <dbReference type="NCBI Taxonomy" id="40697"/>
    <lineage>
        <taxon>Eukaryota</taxon>
        <taxon>Metazoa</taxon>
        <taxon>Ecdysozoa</taxon>
        <taxon>Arthropoda</taxon>
        <taxon>Chelicerata</taxon>
        <taxon>Arachnida</taxon>
        <taxon>Acari</taxon>
        <taxon>Acariformes</taxon>
        <taxon>Sarcoptiformes</taxon>
        <taxon>Astigmata</taxon>
        <taxon>Glycyphagoidea</taxon>
        <taxon>Echimyopodidae</taxon>
        <taxon>Blomia</taxon>
    </lineage>
</organism>
<dbReference type="PANTHER" id="PTHR24096">
    <property type="entry name" value="LONG-CHAIN-FATTY-ACID--COA LIGASE"/>
    <property type="match status" value="1"/>
</dbReference>
<evidence type="ECO:0000256" key="1">
    <source>
        <dbReference type="ARBA" id="ARBA00004275"/>
    </source>
</evidence>
<name>A0A9Q0RMW5_BLOTA</name>
<dbReference type="OMA" id="MNTHANV"/>
<dbReference type="InterPro" id="IPR045851">
    <property type="entry name" value="AMP-bd_C_sf"/>
</dbReference>
<evidence type="ECO:0000313" key="6">
    <source>
        <dbReference type="Proteomes" id="UP001142055"/>
    </source>
</evidence>
<dbReference type="InterPro" id="IPR025110">
    <property type="entry name" value="AMP-bd_C"/>
</dbReference>
<feature type="domain" description="AMP-binding enzyme C-terminal" evidence="4">
    <location>
        <begin position="411"/>
        <end position="480"/>
    </location>
</feature>
<keyword evidence="2" id="KW-0576">Peroxisome</keyword>
<dbReference type="InterPro" id="IPR020845">
    <property type="entry name" value="AMP-binding_CS"/>
</dbReference>
<evidence type="ECO:0000259" key="3">
    <source>
        <dbReference type="Pfam" id="PF00501"/>
    </source>
</evidence>
<keyword evidence="6" id="KW-1185">Reference proteome</keyword>
<feature type="domain" description="AMP-dependent synthetase/ligase" evidence="3">
    <location>
        <begin position="33"/>
        <end position="97"/>
    </location>
</feature>
<dbReference type="GO" id="GO:0003824">
    <property type="term" value="F:catalytic activity"/>
    <property type="evidence" value="ECO:0007669"/>
    <property type="project" value="UniProtKB-ARBA"/>
</dbReference>
<dbReference type="SUPFAM" id="SSF56801">
    <property type="entry name" value="Acetyl-CoA synthetase-like"/>
    <property type="match status" value="1"/>
</dbReference>
<evidence type="ECO:0000256" key="2">
    <source>
        <dbReference type="ARBA" id="ARBA00023140"/>
    </source>
</evidence>
<comment type="caution">
    <text evidence="5">The sequence shown here is derived from an EMBL/GenBank/DDBJ whole genome shotgun (WGS) entry which is preliminary data.</text>
</comment>
<dbReference type="InterPro" id="IPR000873">
    <property type="entry name" value="AMP-dep_synth/lig_dom"/>
</dbReference>
<dbReference type="AlphaFoldDB" id="A0A9Q0RMW5"/>
<dbReference type="Gene3D" id="3.40.50.12780">
    <property type="entry name" value="N-terminal domain of ligase-like"/>
    <property type="match status" value="1"/>
</dbReference>
<reference evidence="5" key="1">
    <citation type="submission" date="2022-12" db="EMBL/GenBank/DDBJ databases">
        <title>Genome assemblies of Blomia tropicalis.</title>
        <authorList>
            <person name="Cui Y."/>
        </authorList>
    </citation>
    <scope>NUCLEOTIDE SEQUENCE</scope>
    <source>
        <tissue evidence="5">Adult mites</tissue>
    </source>
</reference>
<evidence type="ECO:0000313" key="5">
    <source>
        <dbReference type="EMBL" id="KAJ6221798.1"/>
    </source>
</evidence>
<dbReference type="Pfam" id="PF00501">
    <property type="entry name" value="AMP-binding"/>
    <property type="match status" value="2"/>
</dbReference>
<proteinExistence type="predicted"/>
<accession>A0A9Q0RMW5</accession>
<dbReference type="PROSITE" id="PS00455">
    <property type="entry name" value="AMP_BINDING"/>
    <property type="match status" value="1"/>
</dbReference>
<dbReference type="Gene3D" id="3.30.300.30">
    <property type="match status" value="1"/>
</dbReference>
<protein>
    <submittedName>
        <fullName evidence="5">Uncharacterized protein</fullName>
    </submittedName>
</protein>
<sequence>MAKIDPKTNIVSSSVPYVPFPNEPIAKFLHDRFEAVIKDDPNRVAFIEMENNKQQLTYQQLQHQAEAFACGLAKLGITKNDKVELFGMNSNELLTSLIDCDQKQQSTNIEKDRYGNQYHVITLADLIAIGNERKFNSIPLYPFNDLAEDPLLIVLTSGTTGSPKGVVHTNCSLGTNMISLERILLKLTYLCQWFSIAHCSGLIQFLYGMMVTCTMLFHTKCDMDTLFATAEQYKLTTFSVPPHHALKLLDIDYREKYDLNSLKIIVQTGMALHGSLIKRICERYNFHWVELYGATETIVPLTNYDRSLYRMGYYSIGNLGSLQPSWQLKIIDIDNGKVLPPNHVGELCLRGPGLFHSYWNNPIETDSVIDHERWYFTKDICHVNNEGCVFITDRVKELIKFQSHSIIPAQIERFLAENDAIEKVCVVGVPHPVDVNWLRAYVQLKPNSTVTEEELIKLVEDNLADQKRLRAGVKFVDEMVVSIIGKIDRNHYKKLAQNDSFITK</sequence>
<dbReference type="Proteomes" id="UP001142055">
    <property type="component" value="Chromosome 1"/>
</dbReference>
<gene>
    <name evidence="5" type="ORF">RDWZM_000343</name>
</gene>
<dbReference type="GO" id="GO:0005777">
    <property type="term" value="C:peroxisome"/>
    <property type="evidence" value="ECO:0007669"/>
    <property type="project" value="UniProtKB-SubCell"/>
</dbReference>